<keyword evidence="1" id="KW-0805">Transcription regulation</keyword>
<feature type="DNA-binding region" description="H-T-H motif" evidence="4">
    <location>
        <begin position="27"/>
        <end position="46"/>
    </location>
</feature>
<dbReference type="PROSITE" id="PS50977">
    <property type="entry name" value="HTH_TETR_2"/>
    <property type="match status" value="1"/>
</dbReference>
<comment type="caution">
    <text evidence="6">The sequence shown here is derived from an EMBL/GenBank/DDBJ whole genome shotgun (WGS) entry which is preliminary data.</text>
</comment>
<dbReference type="Pfam" id="PF17937">
    <property type="entry name" value="TetR_C_28"/>
    <property type="match status" value="1"/>
</dbReference>
<sequence length="177" mass="19643">MGRVSNRRQLLEAAIRVAENHGLQAVTLDSLAAEAGLTKAGLLYHFPGRRELLVAVYAHLAAEWEADMVAELGGGDPETASPRDRLCAYIKVSSRPMSKAELVYLADARDDRELIEPWREVADRWIPPFDEMASRPEVMVACLAADGLWIHDVLSGRILPEGMREVLVDWLLGLVDQ</sequence>
<dbReference type="RefSeq" id="WP_125228282.1">
    <property type="nucleotide sequence ID" value="NZ_RQYT01000023.1"/>
</dbReference>
<name>A0A3P1WXG2_9ACTN</name>
<dbReference type="PRINTS" id="PR00455">
    <property type="entry name" value="HTHTETR"/>
</dbReference>
<dbReference type="SUPFAM" id="SSF48498">
    <property type="entry name" value="Tetracyclin repressor-like, C-terminal domain"/>
    <property type="match status" value="1"/>
</dbReference>
<dbReference type="InterPro" id="IPR036271">
    <property type="entry name" value="Tet_transcr_reg_TetR-rel_C_sf"/>
</dbReference>
<dbReference type="PANTHER" id="PTHR30055:SF234">
    <property type="entry name" value="HTH-TYPE TRANSCRIPTIONAL REGULATOR BETI"/>
    <property type="match status" value="1"/>
</dbReference>
<evidence type="ECO:0000313" key="6">
    <source>
        <dbReference type="EMBL" id="RRD49063.1"/>
    </source>
</evidence>
<reference evidence="6 7" key="1">
    <citation type="submission" date="2018-11" db="EMBL/GenBank/DDBJ databases">
        <title>Genomes From Bacteria Associated with the Canine Oral Cavity: a Test Case for Automated Genome-Based Taxonomic Assignment.</title>
        <authorList>
            <person name="Coil D.A."/>
            <person name="Jospin G."/>
            <person name="Darling A.E."/>
            <person name="Wallis C."/>
            <person name="Davis I.J."/>
            <person name="Harris S."/>
            <person name="Eisen J.A."/>
            <person name="Holcombe L.J."/>
            <person name="O'Flynn C."/>
        </authorList>
    </citation>
    <scope>NUCLEOTIDE SEQUENCE [LARGE SCALE GENOMIC DNA]</scope>
    <source>
        <strain evidence="6 7">OH2822_COT-296</strain>
    </source>
</reference>
<protein>
    <submittedName>
        <fullName evidence="6">TetR family transcriptional regulator</fullName>
    </submittedName>
</protein>
<dbReference type="InterPro" id="IPR050109">
    <property type="entry name" value="HTH-type_TetR-like_transc_reg"/>
</dbReference>
<dbReference type="InterPro" id="IPR001647">
    <property type="entry name" value="HTH_TetR"/>
</dbReference>
<evidence type="ECO:0000259" key="5">
    <source>
        <dbReference type="PROSITE" id="PS50977"/>
    </source>
</evidence>
<gene>
    <name evidence="6" type="ORF">EII35_09760</name>
</gene>
<evidence type="ECO:0000256" key="1">
    <source>
        <dbReference type="ARBA" id="ARBA00023015"/>
    </source>
</evidence>
<dbReference type="GO" id="GO:0003700">
    <property type="term" value="F:DNA-binding transcription factor activity"/>
    <property type="evidence" value="ECO:0007669"/>
    <property type="project" value="TreeGrafter"/>
</dbReference>
<dbReference type="InterPro" id="IPR009057">
    <property type="entry name" value="Homeodomain-like_sf"/>
</dbReference>
<keyword evidence="2 4" id="KW-0238">DNA-binding</keyword>
<feature type="domain" description="HTH tetR-type" evidence="5">
    <location>
        <begin position="4"/>
        <end position="64"/>
    </location>
</feature>
<evidence type="ECO:0000256" key="4">
    <source>
        <dbReference type="PROSITE-ProRule" id="PRU00335"/>
    </source>
</evidence>
<accession>A0A3P1WXG2</accession>
<keyword evidence="3" id="KW-0804">Transcription</keyword>
<dbReference type="SUPFAM" id="SSF46689">
    <property type="entry name" value="Homeodomain-like"/>
    <property type="match status" value="1"/>
</dbReference>
<dbReference type="Gene3D" id="1.10.357.10">
    <property type="entry name" value="Tetracycline Repressor, domain 2"/>
    <property type="match status" value="1"/>
</dbReference>
<proteinExistence type="predicted"/>
<dbReference type="InterPro" id="IPR041479">
    <property type="entry name" value="TetR_CgmR_C"/>
</dbReference>
<dbReference type="EMBL" id="RQYT01000023">
    <property type="protein sequence ID" value="RRD49063.1"/>
    <property type="molecule type" value="Genomic_DNA"/>
</dbReference>
<evidence type="ECO:0000256" key="3">
    <source>
        <dbReference type="ARBA" id="ARBA00023163"/>
    </source>
</evidence>
<evidence type="ECO:0000256" key="2">
    <source>
        <dbReference type="ARBA" id="ARBA00023125"/>
    </source>
</evidence>
<organism evidence="6 7">
    <name type="scientific">Arachnia propionica</name>
    <dbReference type="NCBI Taxonomy" id="1750"/>
    <lineage>
        <taxon>Bacteria</taxon>
        <taxon>Bacillati</taxon>
        <taxon>Actinomycetota</taxon>
        <taxon>Actinomycetes</taxon>
        <taxon>Propionibacteriales</taxon>
        <taxon>Propionibacteriaceae</taxon>
        <taxon>Arachnia</taxon>
    </lineage>
</organism>
<evidence type="ECO:0000313" key="7">
    <source>
        <dbReference type="Proteomes" id="UP000280935"/>
    </source>
</evidence>
<dbReference type="Proteomes" id="UP000280935">
    <property type="component" value="Unassembled WGS sequence"/>
</dbReference>
<dbReference type="AlphaFoldDB" id="A0A3P1WXG2"/>
<dbReference type="OrthoDB" id="9816296at2"/>
<dbReference type="PANTHER" id="PTHR30055">
    <property type="entry name" value="HTH-TYPE TRANSCRIPTIONAL REGULATOR RUTR"/>
    <property type="match status" value="1"/>
</dbReference>
<dbReference type="GO" id="GO:0000976">
    <property type="term" value="F:transcription cis-regulatory region binding"/>
    <property type="evidence" value="ECO:0007669"/>
    <property type="project" value="TreeGrafter"/>
</dbReference>
<dbReference type="Pfam" id="PF00440">
    <property type="entry name" value="TetR_N"/>
    <property type="match status" value="1"/>
</dbReference>